<protein>
    <recommendedName>
        <fullName evidence="5">Histone H1</fullName>
    </recommendedName>
</protein>
<keyword evidence="4" id="KW-1185">Reference proteome</keyword>
<dbReference type="Proteomes" id="UP000028712">
    <property type="component" value="Unassembled WGS sequence"/>
</dbReference>
<evidence type="ECO:0000313" key="2">
    <source>
        <dbReference type="EMBL" id="OXA98353.1"/>
    </source>
</evidence>
<gene>
    <name evidence="2" type="ORF">B0A62_00710</name>
    <name evidence="1" type="ORF">IW20_00950</name>
</gene>
<dbReference type="STRING" id="991.IW20_00950"/>
<name>A0A086AUJ5_FLAHY</name>
<dbReference type="eggNOG" id="ENOG5032GRZ">
    <property type="taxonomic scope" value="Bacteria"/>
</dbReference>
<reference evidence="1 3" key="1">
    <citation type="submission" date="2014-07" db="EMBL/GenBank/DDBJ databases">
        <title>Genome of Flavobacterium hydatis DSM 2063.</title>
        <authorList>
            <person name="Pipes S.E."/>
            <person name="Stropko S.J."/>
            <person name="Newman J.D."/>
        </authorList>
    </citation>
    <scope>NUCLEOTIDE SEQUENCE [LARGE SCALE GENOMIC DNA]</scope>
    <source>
        <strain evidence="1 3">DSM 2063</strain>
    </source>
</reference>
<evidence type="ECO:0008006" key="5">
    <source>
        <dbReference type="Google" id="ProtNLM"/>
    </source>
</evidence>
<comment type="caution">
    <text evidence="1">The sequence shown here is derived from an EMBL/GenBank/DDBJ whole genome shotgun (WGS) entry which is preliminary data.</text>
</comment>
<dbReference type="Proteomes" id="UP000198424">
    <property type="component" value="Unassembled WGS sequence"/>
</dbReference>
<dbReference type="RefSeq" id="WP_035617605.1">
    <property type="nucleotide sequence ID" value="NZ_JBEWQG010000004.1"/>
</dbReference>
<dbReference type="EMBL" id="JPRM01000001">
    <property type="protein sequence ID" value="KFF20359.1"/>
    <property type="molecule type" value="Genomic_DNA"/>
</dbReference>
<proteinExistence type="predicted"/>
<sequence length="73" mass="8159">MAKVLKFKDVKSDVDSRIKEFDKIRIKLNVAKAKKAQSNIEKATEGKKEAKGLFNSISSFFSEGSKPVRNNGK</sequence>
<accession>A0A086AUJ5</accession>
<evidence type="ECO:0000313" key="4">
    <source>
        <dbReference type="Proteomes" id="UP000198424"/>
    </source>
</evidence>
<reference evidence="2 4" key="2">
    <citation type="submission" date="2016-11" db="EMBL/GenBank/DDBJ databases">
        <title>Whole genomes of Flavobacteriaceae.</title>
        <authorList>
            <person name="Stine C."/>
            <person name="Li C."/>
            <person name="Tadesse D."/>
        </authorList>
    </citation>
    <scope>NUCLEOTIDE SEQUENCE [LARGE SCALE GENOMIC DNA]</scope>
    <source>
        <strain evidence="2 4">ATCC 29551</strain>
    </source>
</reference>
<dbReference type="AlphaFoldDB" id="A0A086AUJ5"/>
<dbReference type="EMBL" id="MUGY01000001">
    <property type="protein sequence ID" value="OXA98353.1"/>
    <property type="molecule type" value="Genomic_DNA"/>
</dbReference>
<organism evidence="1 3">
    <name type="scientific">Flavobacterium hydatis</name>
    <name type="common">Cytophaga aquatilis</name>
    <dbReference type="NCBI Taxonomy" id="991"/>
    <lineage>
        <taxon>Bacteria</taxon>
        <taxon>Pseudomonadati</taxon>
        <taxon>Bacteroidota</taxon>
        <taxon>Flavobacteriia</taxon>
        <taxon>Flavobacteriales</taxon>
        <taxon>Flavobacteriaceae</taxon>
        <taxon>Flavobacterium</taxon>
    </lineage>
</organism>
<evidence type="ECO:0000313" key="3">
    <source>
        <dbReference type="Proteomes" id="UP000028712"/>
    </source>
</evidence>
<evidence type="ECO:0000313" key="1">
    <source>
        <dbReference type="EMBL" id="KFF20359.1"/>
    </source>
</evidence>
<dbReference type="OrthoDB" id="1375478at2"/>